<dbReference type="CDD" id="cd04859">
    <property type="entry name" value="Prim_Pol"/>
    <property type="match status" value="1"/>
</dbReference>
<name>A0ABX1SHJ9_9PSEU</name>
<dbReference type="SMART" id="SM00943">
    <property type="entry name" value="Prim-Pol"/>
    <property type="match status" value="1"/>
</dbReference>
<dbReference type="InterPro" id="IPR015330">
    <property type="entry name" value="DNA_primase/pol_bifunc_N"/>
</dbReference>
<gene>
    <name evidence="2" type="ORF">HF526_27650</name>
</gene>
<feature type="domain" description="DNA primase/polymerase bifunctional N-terminal" evidence="1">
    <location>
        <begin position="15"/>
        <end position="210"/>
    </location>
</feature>
<dbReference type="SUPFAM" id="SSF56747">
    <property type="entry name" value="Prim-pol domain"/>
    <property type="match status" value="1"/>
</dbReference>
<organism evidence="2 3">
    <name type="scientific">Pseudonocardia acidicola</name>
    <dbReference type="NCBI Taxonomy" id="2724939"/>
    <lineage>
        <taxon>Bacteria</taxon>
        <taxon>Bacillati</taxon>
        <taxon>Actinomycetota</taxon>
        <taxon>Actinomycetes</taxon>
        <taxon>Pseudonocardiales</taxon>
        <taxon>Pseudonocardiaceae</taxon>
        <taxon>Pseudonocardia</taxon>
    </lineage>
</organism>
<comment type="caution">
    <text evidence="2">The sequence shown here is derived from an EMBL/GenBank/DDBJ whole genome shotgun (WGS) entry which is preliminary data.</text>
</comment>
<keyword evidence="3" id="KW-1185">Reference proteome</keyword>
<evidence type="ECO:0000313" key="2">
    <source>
        <dbReference type="EMBL" id="NMI01050.1"/>
    </source>
</evidence>
<accession>A0ABX1SHJ9</accession>
<evidence type="ECO:0000259" key="1">
    <source>
        <dbReference type="SMART" id="SM00943"/>
    </source>
</evidence>
<evidence type="ECO:0000313" key="3">
    <source>
        <dbReference type="Proteomes" id="UP000820669"/>
    </source>
</evidence>
<dbReference type="EMBL" id="JAAXLA010000072">
    <property type="protein sequence ID" value="NMI01050.1"/>
    <property type="molecule type" value="Genomic_DNA"/>
</dbReference>
<dbReference type="RefSeq" id="WP_169384513.1">
    <property type="nucleotide sequence ID" value="NZ_JAAXLA010000072.1"/>
</dbReference>
<sequence length="330" mass="33546">MSTGPENPTSLTDVALAAAARGWPVFPLAPAGKRPALHGADRCPGTGPCAGGHAGWEQRATTDPDRIARAWTAGSFNVGIACGPAGLVVIDLDRPDPGHPADIAPELWAARGVIDGAGALAWVAAEAGEQVPATRTVITPSGGRHLYFRTPAGPAAPALRNTQGDRGRGLGWKVDTRAHGGYVVAPGSRTPAGTYRLVDDRDPAALPGWLARRLAPPPLPPAPTGSIRTAAGRVGRYLHAAITAETARVHDAPAGQRNACLYVAAVALGQLVAGGALPEPDARAVLLSAAGRHLALGAYSPRQAEQTIASGLRAGAKRPRTITDPAGAAA</sequence>
<dbReference type="Pfam" id="PF09250">
    <property type="entry name" value="Prim-Pol"/>
    <property type="match status" value="1"/>
</dbReference>
<dbReference type="Proteomes" id="UP000820669">
    <property type="component" value="Unassembled WGS sequence"/>
</dbReference>
<protein>
    <submittedName>
        <fullName evidence="2">Bifunctional DNA primase/polymerase</fullName>
    </submittedName>
</protein>
<proteinExistence type="predicted"/>
<reference evidence="2 3" key="1">
    <citation type="submission" date="2020-04" db="EMBL/GenBank/DDBJ databases">
        <authorList>
            <person name="Klaysubun C."/>
            <person name="Duangmal K."/>
            <person name="Lipun K."/>
        </authorList>
    </citation>
    <scope>NUCLEOTIDE SEQUENCE [LARGE SCALE GENOMIC DNA]</scope>
    <source>
        <strain evidence="2 3">K10HN5</strain>
    </source>
</reference>